<evidence type="ECO:0000313" key="1">
    <source>
        <dbReference type="EMBL" id="RCN58464.1"/>
    </source>
</evidence>
<dbReference type="EMBL" id="PSYR01000001">
    <property type="protein sequence ID" value="RCN58464.1"/>
    <property type="molecule type" value="Genomic_DNA"/>
</dbReference>
<organism evidence="1 2">
    <name type="scientific">Acidiferrobacter thiooxydans</name>
    <dbReference type="NCBI Taxonomy" id="163359"/>
    <lineage>
        <taxon>Bacteria</taxon>
        <taxon>Pseudomonadati</taxon>
        <taxon>Pseudomonadota</taxon>
        <taxon>Gammaproteobacteria</taxon>
        <taxon>Acidiferrobacterales</taxon>
        <taxon>Acidiferrobacteraceae</taxon>
        <taxon>Acidiferrobacter</taxon>
    </lineage>
</organism>
<dbReference type="OrthoDB" id="8537427at2"/>
<proteinExistence type="predicted"/>
<name>A0A1C2FX40_9GAMM</name>
<dbReference type="STRING" id="163359.A9R16_05565"/>
<dbReference type="Pfam" id="PF05768">
    <property type="entry name" value="Glrx-like"/>
    <property type="match status" value="1"/>
</dbReference>
<reference evidence="1 2" key="1">
    <citation type="submission" date="2018-02" db="EMBL/GenBank/DDBJ databases">
        <title>Insights into the biology of acidophilic members of the Acidiferrobacteraceae family derived from comparative genomic analyses.</title>
        <authorList>
            <person name="Issotta F."/>
            <person name="Thyssen C."/>
            <person name="Mena C."/>
            <person name="Moya A."/>
            <person name="Bellenberg S."/>
            <person name="Sproer C."/>
            <person name="Covarrubias P.C."/>
            <person name="Sand W."/>
            <person name="Quatrini R."/>
            <person name="Vera M."/>
        </authorList>
    </citation>
    <scope>NUCLEOTIDE SEQUENCE [LARGE SCALE GENOMIC DNA]</scope>
    <source>
        <strain evidence="2">m-1</strain>
    </source>
</reference>
<dbReference type="AlphaFoldDB" id="A0A1C2FX40"/>
<keyword evidence="2" id="KW-1185">Reference proteome</keyword>
<accession>A0A1C2FX40</accession>
<dbReference type="InterPro" id="IPR008554">
    <property type="entry name" value="Glutaredoxin-like"/>
</dbReference>
<dbReference type="RefSeq" id="WP_065972315.1">
    <property type="nucleotide sequence ID" value="NZ_CP080624.1"/>
</dbReference>
<comment type="caution">
    <text evidence="1">The sequence shown here is derived from an EMBL/GenBank/DDBJ whole genome shotgun (WGS) entry which is preliminary data.</text>
</comment>
<sequence length="82" mass="9106">MDILFYHRPDCHLCEDMARALAPLAAELGVTVRAVDIESDPDLEARYGLKVPVLVHGDTEICCYRLDEGAVRRAVDAKKATH</sequence>
<evidence type="ECO:0000313" key="2">
    <source>
        <dbReference type="Proteomes" id="UP000253250"/>
    </source>
</evidence>
<dbReference type="Proteomes" id="UP000253250">
    <property type="component" value="Unassembled WGS sequence"/>
</dbReference>
<dbReference type="Gene3D" id="3.40.30.10">
    <property type="entry name" value="Glutaredoxin"/>
    <property type="match status" value="1"/>
</dbReference>
<protein>
    <submittedName>
        <fullName evidence="1">Glutaredoxin family protein</fullName>
    </submittedName>
</protein>
<dbReference type="SUPFAM" id="SSF52833">
    <property type="entry name" value="Thioredoxin-like"/>
    <property type="match status" value="1"/>
</dbReference>
<gene>
    <name evidence="1" type="ORF">C4900_01315</name>
</gene>
<dbReference type="InterPro" id="IPR036249">
    <property type="entry name" value="Thioredoxin-like_sf"/>
</dbReference>